<dbReference type="Proteomes" id="UP001596481">
    <property type="component" value="Unassembled WGS sequence"/>
</dbReference>
<evidence type="ECO:0000313" key="2">
    <source>
        <dbReference type="EMBL" id="MFC7202880.1"/>
    </source>
</evidence>
<dbReference type="InterPro" id="IPR005471">
    <property type="entry name" value="Tscrpt_reg_IclR_N"/>
</dbReference>
<gene>
    <name evidence="2" type="ORF">ACFQJC_05085</name>
</gene>
<dbReference type="SUPFAM" id="SSF46785">
    <property type="entry name" value="Winged helix' DNA-binding domain"/>
    <property type="match status" value="1"/>
</dbReference>
<name>A0ABD5ZCK1_9EURY</name>
<evidence type="ECO:0000313" key="3">
    <source>
        <dbReference type="Proteomes" id="UP001596481"/>
    </source>
</evidence>
<comment type="caution">
    <text evidence="2">The sequence shown here is derived from an EMBL/GenBank/DDBJ whole genome shotgun (WGS) entry which is preliminary data.</text>
</comment>
<proteinExistence type="predicted"/>
<keyword evidence="3" id="KW-1185">Reference proteome</keyword>
<dbReference type="InterPro" id="IPR036390">
    <property type="entry name" value="WH_DNA-bd_sf"/>
</dbReference>
<protein>
    <submittedName>
        <fullName evidence="2">MarR family transcriptional regulator</fullName>
    </submittedName>
</protein>
<reference evidence="2 3" key="1">
    <citation type="journal article" date="2019" name="Int. J. Syst. Evol. Microbiol.">
        <title>The Global Catalogue of Microorganisms (GCM) 10K type strain sequencing project: providing services to taxonomists for standard genome sequencing and annotation.</title>
        <authorList>
            <consortium name="The Broad Institute Genomics Platform"/>
            <consortium name="The Broad Institute Genome Sequencing Center for Infectious Disease"/>
            <person name="Wu L."/>
            <person name="Ma J."/>
        </authorList>
    </citation>
    <scope>NUCLEOTIDE SEQUENCE [LARGE SCALE GENOMIC DNA]</scope>
    <source>
        <strain evidence="2 3">DSM 29988</strain>
    </source>
</reference>
<feature type="domain" description="HTH iclR-type" evidence="1">
    <location>
        <begin position="27"/>
        <end position="66"/>
    </location>
</feature>
<dbReference type="Gene3D" id="1.10.10.10">
    <property type="entry name" value="Winged helix-like DNA-binding domain superfamily/Winged helix DNA-binding domain"/>
    <property type="match status" value="1"/>
</dbReference>
<dbReference type="AlphaFoldDB" id="A0ABD5ZCK1"/>
<accession>A0ABD5ZCK1</accession>
<sequence>MTLAVDDAVRDDLADESVTVRMVWLVIQEADRPLTTAEIERATALASSTTRRALQVLRAQGLIRRRRNVSGDARKHVHAVDVSLTSER</sequence>
<dbReference type="Pfam" id="PF09339">
    <property type="entry name" value="HTH_IclR"/>
    <property type="match status" value="1"/>
</dbReference>
<dbReference type="EMBL" id="JBHTAA010000001">
    <property type="protein sequence ID" value="MFC7202880.1"/>
    <property type="molecule type" value="Genomic_DNA"/>
</dbReference>
<evidence type="ECO:0000259" key="1">
    <source>
        <dbReference type="Pfam" id="PF09339"/>
    </source>
</evidence>
<dbReference type="InterPro" id="IPR036388">
    <property type="entry name" value="WH-like_DNA-bd_sf"/>
</dbReference>
<organism evidence="2 3">
    <name type="scientific">Haloferax namakaokahaiae</name>
    <dbReference type="NCBI Taxonomy" id="1748331"/>
    <lineage>
        <taxon>Archaea</taxon>
        <taxon>Methanobacteriati</taxon>
        <taxon>Methanobacteriota</taxon>
        <taxon>Stenosarchaea group</taxon>
        <taxon>Halobacteria</taxon>
        <taxon>Halobacteriales</taxon>
        <taxon>Haloferacaceae</taxon>
        <taxon>Haloferax</taxon>
    </lineage>
</organism>
<dbReference type="RefSeq" id="WP_390222167.1">
    <property type="nucleotide sequence ID" value="NZ_JBHTAA010000001.1"/>
</dbReference>